<dbReference type="InterPro" id="IPR029498">
    <property type="entry name" value="HeLo_dom"/>
</dbReference>
<evidence type="ECO:0000313" key="4">
    <source>
        <dbReference type="EMBL" id="KAH7329718.1"/>
    </source>
</evidence>
<keyword evidence="5" id="KW-1185">Reference proteome</keyword>
<feature type="region of interest" description="Disordered" evidence="1">
    <location>
        <begin position="197"/>
        <end position="227"/>
    </location>
</feature>
<dbReference type="EMBL" id="JAGPNK010000001">
    <property type="protein sequence ID" value="KAH7329718.1"/>
    <property type="molecule type" value="Genomic_DNA"/>
</dbReference>
<keyword evidence="4" id="KW-0640">Prion</keyword>
<name>A0A8K0T4J8_9HYPO</name>
<gene>
    <name evidence="4" type="ORF">B0I35DRAFT_420703</name>
</gene>
<sequence length="290" mass="31960">MAEAAGLAFGAVGLLGLAQTCIEACQYIEAGKSMISDLSLAITKIHLLQRRLHQWTEGVQIHDMQSWEMEKPIEEQCPTDGNAILECLGHISNILTRVVLLSGRYQHGKSPYTFETPLSSVVPADTSYIRSSSPVPSSASTALRHKVIWAIKDKRRLDRWITDLEFLVSCLEELGMDKRRLTHHGEVNPLSEIKANDSKSLVKRNTPAPKAGLAPKAPDTTDRGGSHVHHVYRDNKSRADWTHNGDIGHIVRDPNLKGHLYQGADLEGKATTFGDMSVDAFKALIEAGKI</sequence>
<feature type="chain" id="PRO_5035426599" evidence="2">
    <location>
        <begin position="25"/>
        <end position="290"/>
    </location>
</feature>
<comment type="caution">
    <text evidence="4">The sequence shown here is derived from an EMBL/GenBank/DDBJ whole genome shotgun (WGS) entry which is preliminary data.</text>
</comment>
<proteinExistence type="predicted"/>
<protein>
    <submittedName>
        <fullName evidence="4">Prion-inhibition and propagation-domain-containing protein</fullName>
    </submittedName>
</protein>
<dbReference type="Pfam" id="PF14479">
    <property type="entry name" value="HeLo"/>
    <property type="match status" value="1"/>
</dbReference>
<evidence type="ECO:0000259" key="3">
    <source>
        <dbReference type="Pfam" id="PF14479"/>
    </source>
</evidence>
<dbReference type="OrthoDB" id="20872at2759"/>
<evidence type="ECO:0000256" key="1">
    <source>
        <dbReference type="SAM" id="MobiDB-lite"/>
    </source>
</evidence>
<keyword evidence="4" id="KW-0034">Amyloid</keyword>
<reference evidence="4" key="1">
    <citation type="journal article" date="2021" name="Nat. Commun.">
        <title>Genetic determinants of endophytism in the Arabidopsis root mycobiome.</title>
        <authorList>
            <person name="Mesny F."/>
            <person name="Miyauchi S."/>
            <person name="Thiergart T."/>
            <person name="Pickel B."/>
            <person name="Atanasova L."/>
            <person name="Karlsson M."/>
            <person name="Huettel B."/>
            <person name="Barry K.W."/>
            <person name="Haridas S."/>
            <person name="Chen C."/>
            <person name="Bauer D."/>
            <person name="Andreopoulos W."/>
            <person name="Pangilinan J."/>
            <person name="LaButti K."/>
            <person name="Riley R."/>
            <person name="Lipzen A."/>
            <person name="Clum A."/>
            <person name="Drula E."/>
            <person name="Henrissat B."/>
            <person name="Kohler A."/>
            <person name="Grigoriev I.V."/>
            <person name="Martin F.M."/>
            <person name="Hacquard S."/>
        </authorList>
    </citation>
    <scope>NUCLEOTIDE SEQUENCE</scope>
    <source>
        <strain evidence="4">MPI-CAGE-CH-0235</strain>
    </source>
</reference>
<dbReference type="InterPro" id="IPR038305">
    <property type="entry name" value="HeLo_sf"/>
</dbReference>
<accession>A0A8K0T4J8</accession>
<feature type="domain" description="Prion-inhibition and propagation HeLo" evidence="3">
    <location>
        <begin position="6"/>
        <end position="183"/>
    </location>
</feature>
<dbReference type="Gene3D" id="1.20.120.1020">
    <property type="entry name" value="Prion-inhibition and propagation, HeLo domain"/>
    <property type="match status" value="1"/>
</dbReference>
<organism evidence="4 5">
    <name type="scientific">Stachybotrys elegans</name>
    <dbReference type="NCBI Taxonomy" id="80388"/>
    <lineage>
        <taxon>Eukaryota</taxon>
        <taxon>Fungi</taxon>
        <taxon>Dikarya</taxon>
        <taxon>Ascomycota</taxon>
        <taxon>Pezizomycotina</taxon>
        <taxon>Sordariomycetes</taxon>
        <taxon>Hypocreomycetidae</taxon>
        <taxon>Hypocreales</taxon>
        <taxon>Stachybotryaceae</taxon>
        <taxon>Stachybotrys</taxon>
    </lineage>
</organism>
<evidence type="ECO:0000256" key="2">
    <source>
        <dbReference type="SAM" id="SignalP"/>
    </source>
</evidence>
<feature type="compositionally biased region" description="Low complexity" evidence="1">
    <location>
        <begin position="207"/>
        <end position="218"/>
    </location>
</feature>
<evidence type="ECO:0000313" key="5">
    <source>
        <dbReference type="Proteomes" id="UP000813444"/>
    </source>
</evidence>
<keyword evidence="2" id="KW-0732">Signal</keyword>
<feature type="signal peptide" evidence="2">
    <location>
        <begin position="1"/>
        <end position="24"/>
    </location>
</feature>
<dbReference type="Proteomes" id="UP000813444">
    <property type="component" value="Unassembled WGS sequence"/>
</dbReference>
<dbReference type="AlphaFoldDB" id="A0A8K0T4J8"/>